<dbReference type="EMBL" id="DXHL01000007">
    <property type="protein sequence ID" value="HIW10180.1"/>
    <property type="molecule type" value="Genomic_DNA"/>
</dbReference>
<name>A0A9D1QB84_9BACT</name>
<reference evidence="2" key="2">
    <citation type="submission" date="2021-04" db="EMBL/GenBank/DDBJ databases">
        <authorList>
            <person name="Gilroy R."/>
        </authorList>
    </citation>
    <scope>NUCLEOTIDE SEQUENCE</scope>
    <source>
        <strain evidence="2">ChiBcec15-1070</strain>
    </source>
</reference>
<dbReference type="Gene3D" id="3.30.110.170">
    <property type="entry name" value="Protein of unknown function (DUF541), domain 1"/>
    <property type="match status" value="1"/>
</dbReference>
<comment type="caution">
    <text evidence="2">The sequence shown here is derived from an EMBL/GenBank/DDBJ whole genome shotgun (WGS) entry which is preliminary data.</text>
</comment>
<dbReference type="InterPro" id="IPR007497">
    <property type="entry name" value="SIMPL/DUF541"/>
</dbReference>
<feature type="chain" id="PRO_5039403035" evidence="1">
    <location>
        <begin position="20"/>
        <end position="227"/>
    </location>
</feature>
<evidence type="ECO:0000256" key="1">
    <source>
        <dbReference type="SAM" id="SignalP"/>
    </source>
</evidence>
<proteinExistence type="predicted"/>
<evidence type="ECO:0000313" key="3">
    <source>
        <dbReference type="Proteomes" id="UP000823926"/>
    </source>
</evidence>
<dbReference type="Proteomes" id="UP000823926">
    <property type="component" value="Unassembled WGS sequence"/>
</dbReference>
<keyword evidence="1" id="KW-0732">Signal</keyword>
<evidence type="ECO:0000313" key="2">
    <source>
        <dbReference type="EMBL" id="HIW10180.1"/>
    </source>
</evidence>
<sequence>MKMILAAAALLLSAGTALAQNHKTDIPYIEISSSADTLVVPNKFRIAITLSEAPSKGKTTLAELEKSLATALTASGVDMQSQLVITGQSNADGKRKDIYQYKSYLLTLHEAAQVETVFDALQANGISNATLTESTRSDLRELQALVRVKAMKNALQTAEELAGAVGQRVGKAILIQAYSAAPETRMGATMMAAKTGNALMEDAVVMPSLKFNDVRVSQNVTVRFALE</sequence>
<organism evidence="2 3">
    <name type="scientific">Candidatus Rikenella faecigallinarum</name>
    <dbReference type="NCBI Taxonomy" id="2838745"/>
    <lineage>
        <taxon>Bacteria</taxon>
        <taxon>Pseudomonadati</taxon>
        <taxon>Bacteroidota</taxon>
        <taxon>Bacteroidia</taxon>
        <taxon>Bacteroidales</taxon>
        <taxon>Rikenellaceae</taxon>
        <taxon>Rikenella</taxon>
    </lineage>
</organism>
<dbReference type="Pfam" id="PF04402">
    <property type="entry name" value="SIMPL"/>
    <property type="match status" value="1"/>
</dbReference>
<feature type="signal peptide" evidence="1">
    <location>
        <begin position="1"/>
        <end position="19"/>
    </location>
</feature>
<dbReference type="AlphaFoldDB" id="A0A9D1QB84"/>
<accession>A0A9D1QB84</accession>
<gene>
    <name evidence="2" type="ORF">H9888_01645</name>
</gene>
<reference evidence="2" key="1">
    <citation type="journal article" date="2021" name="PeerJ">
        <title>Extensive microbial diversity within the chicken gut microbiome revealed by metagenomics and culture.</title>
        <authorList>
            <person name="Gilroy R."/>
            <person name="Ravi A."/>
            <person name="Getino M."/>
            <person name="Pursley I."/>
            <person name="Horton D.L."/>
            <person name="Alikhan N.F."/>
            <person name="Baker D."/>
            <person name="Gharbi K."/>
            <person name="Hall N."/>
            <person name="Watson M."/>
            <person name="Adriaenssens E.M."/>
            <person name="Foster-Nyarko E."/>
            <person name="Jarju S."/>
            <person name="Secka A."/>
            <person name="Antonio M."/>
            <person name="Oren A."/>
            <person name="Chaudhuri R.R."/>
            <person name="La Ragione R."/>
            <person name="Hildebrand F."/>
            <person name="Pallen M.J."/>
        </authorList>
    </citation>
    <scope>NUCLEOTIDE SEQUENCE</scope>
    <source>
        <strain evidence="2">ChiBcec15-1070</strain>
    </source>
</reference>
<protein>
    <submittedName>
        <fullName evidence="2">SIMPL domain-containing protein</fullName>
    </submittedName>
</protein>